<feature type="non-terminal residue" evidence="1">
    <location>
        <position position="1"/>
    </location>
</feature>
<accession>A0AA38F4N1</accession>
<reference evidence="1 2" key="1">
    <citation type="journal article" date="2021" name="Nat. Plants">
        <title>The Taxus genome provides insights into paclitaxel biosynthesis.</title>
        <authorList>
            <person name="Xiong X."/>
            <person name="Gou J."/>
            <person name="Liao Q."/>
            <person name="Li Y."/>
            <person name="Zhou Q."/>
            <person name="Bi G."/>
            <person name="Li C."/>
            <person name="Du R."/>
            <person name="Wang X."/>
            <person name="Sun T."/>
            <person name="Guo L."/>
            <person name="Liang H."/>
            <person name="Lu P."/>
            <person name="Wu Y."/>
            <person name="Zhang Z."/>
            <person name="Ro D.K."/>
            <person name="Shang Y."/>
            <person name="Huang S."/>
            <person name="Yan J."/>
        </authorList>
    </citation>
    <scope>NUCLEOTIDE SEQUENCE [LARGE SCALE GENOMIC DNA]</scope>
    <source>
        <strain evidence="1">Ta-2019</strain>
    </source>
</reference>
<evidence type="ECO:0000313" key="1">
    <source>
        <dbReference type="EMBL" id="KAH9289478.1"/>
    </source>
</evidence>
<dbReference type="Proteomes" id="UP000824469">
    <property type="component" value="Unassembled WGS sequence"/>
</dbReference>
<sequence length="66" mass="8198">IWYKKKKVTLHDIRLNGNQRKVNIDHEDDLEYGEEGNKEDIQKRNMKKKKEMMIHLLKRKIKYQMQ</sequence>
<proteinExistence type="predicted"/>
<dbReference type="EMBL" id="JAHRHJ020003813">
    <property type="protein sequence ID" value="KAH9289478.1"/>
    <property type="molecule type" value="Genomic_DNA"/>
</dbReference>
<comment type="caution">
    <text evidence="1">The sequence shown here is derived from an EMBL/GenBank/DDBJ whole genome shotgun (WGS) entry which is preliminary data.</text>
</comment>
<gene>
    <name evidence="1" type="ORF">KI387_033595</name>
</gene>
<keyword evidence="2" id="KW-1185">Reference proteome</keyword>
<organism evidence="1 2">
    <name type="scientific">Taxus chinensis</name>
    <name type="common">Chinese yew</name>
    <name type="synonym">Taxus wallichiana var. chinensis</name>
    <dbReference type="NCBI Taxonomy" id="29808"/>
    <lineage>
        <taxon>Eukaryota</taxon>
        <taxon>Viridiplantae</taxon>
        <taxon>Streptophyta</taxon>
        <taxon>Embryophyta</taxon>
        <taxon>Tracheophyta</taxon>
        <taxon>Spermatophyta</taxon>
        <taxon>Pinopsida</taxon>
        <taxon>Pinidae</taxon>
        <taxon>Conifers II</taxon>
        <taxon>Cupressales</taxon>
        <taxon>Taxaceae</taxon>
        <taxon>Taxus</taxon>
    </lineage>
</organism>
<dbReference type="AlphaFoldDB" id="A0AA38F4N1"/>
<name>A0AA38F4N1_TAXCH</name>
<feature type="non-terminal residue" evidence="1">
    <location>
        <position position="66"/>
    </location>
</feature>
<evidence type="ECO:0000313" key="2">
    <source>
        <dbReference type="Proteomes" id="UP000824469"/>
    </source>
</evidence>
<protein>
    <submittedName>
        <fullName evidence="1">Uncharacterized protein</fullName>
    </submittedName>
</protein>